<protein>
    <submittedName>
        <fullName evidence="1">Uncharacterized protein</fullName>
    </submittedName>
</protein>
<sequence>MSFQNHPAIPKYLSNLDALKSRGYVTESQTRGAFQRLLEDICADEGFLFVPELPVGPRQNRKIDGAVQDTYSSLGYWEAKDAKDDLETEIKRKIAFGYPLSNTIFEDTRQAILWQNSKEVARFDLRQPAEIAELLDRFFGHTEADARGFADAVKIFIAKIPELAGALSQPSRTNAIMSVLGRRSLHFLWFVRMRSIRKSRKARSRRCWCSIFSPCGFSRRFSTTKSGFKITSSRVNSVR</sequence>
<organism evidence="1 2">
    <name type="scientific">Abditibacterium utsteinense</name>
    <dbReference type="NCBI Taxonomy" id="1960156"/>
    <lineage>
        <taxon>Bacteria</taxon>
        <taxon>Pseudomonadati</taxon>
        <taxon>Abditibacteriota</taxon>
        <taxon>Abditibacteriia</taxon>
        <taxon>Abditibacteriales</taxon>
        <taxon>Abditibacteriaceae</taxon>
        <taxon>Abditibacterium</taxon>
    </lineage>
</organism>
<accession>A0A2S8SPN0</accession>
<keyword evidence="2" id="KW-1185">Reference proteome</keyword>
<comment type="caution">
    <text evidence="1">The sequence shown here is derived from an EMBL/GenBank/DDBJ whole genome shotgun (WGS) entry which is preliminary data.</text>
</comment>
<evidence type="ECO:0000313" key="2">
    <source>
        <dbReference type="Proteomes" id="UP000237684"/>
    </source>
</evidence>
<dbReference type="Proteomes" id="UP000237684">
    <property type="component" value="Unassembled WGS sequence"/>
</dbReference>
<proteinExistence type="predicted"/>
<evidence type="ECO:0000313" key="1">
    <source>
        <dbReference type="EMBL" id="PQV62757.1"/>
    </source>
</evidence>
<dbReference type="InParanoid" id="A0A2S8SPN0"/>
<dbReference type="AlphaFoldDB" id="A0A2S8SPN0"/>
<dbReference type="EMBL" id="NIGF01000022">
    <property type="protein sequence ID" value="PQV62757.1"/>
    <property type="molecule type" value="Genomic_DNA"/>
</dbReference>
<gene>
    <name evidence="1" type="ORF">B1R32_1224</name>
</gene>
<name>A0A2S8SPN0_9BACT</name>
<reference evidence="1 2" key="1">
    <citation type="journal article" date="2018" name="Syst. Appl. Microbiol.">
        <title>Abditibacterium utsteinense sp. nov., the first cultivated member of candidate phylum FBP, isolated from ice-free Antarctic soil samples.</title>
        <authorList>
            <person name="Tahon G."/>
            <person name="Tytgat B."/>
            <person name="Lebbe L."/>
            <person name="Carlier A."/>
            <person name="Willems A."/>
        </authorList>
    </citation>
    <scope>NUCLEOTIDE SEQUENCE [LARGE SCALE GENOMIC DNA]</scope>
    <source>
        <strain evidence="1 2">LMG 29911</strain>
    </source>
</reference>
<dbReference type="OrthoDB" id="9758243at2"/>